<dbReference type="OMA" id="FNVMKPD"/>
<dbReference type="GO" id="GO:0046872">
    <property type="term" value="F:metal ion binding"/>
    <property type="evidence" value="ECO:0007669"/>
    <property type="project" value="UniProtKB-KW"/>
</dbReference>
<organism evidence="8 9">
    <name type="scientific">Thalassiosira oceanica</name>
    <name type="common">Marine diatom</name>
    <dbReference type="NCBI Taxonomy" id="159749"/>
    <lineage>
        <taxon>Eukaryota</taxon>
        <taxon>Sar</taxon>
        <taxon>Stramenopiles</taxon>
        <taxon>Ochrophyta</taxon>
        <taxon>Bacillariophyta</taxon>
        <taxon>Coscinodiscophyceae</taxon>
        <taxon>Thalassiosirophycidae</taxon>
        <taxon>Thalassiosirales</taxon>
        <taxon>Thalassiosiraceae</taxon>
        <taxon>Thalassiosira</taxon>
    </lineage>
</organism>
<dbReference type="PRINTS" id="PR00377">
    <property type="entry name" value="IMPHPHTASES"/>
</dbReference>
<comment type="pathway">
    <text evidence="7">Polyol metabolism; myo-inositol biosynthesis; myo-inositol from D-glucose 6-phosphate: step 2/2.</text>
</comment>
<dbReference type="GO" id="GO:0046854">
    <property type="term" value="P:phosphatidylinositol phosphate biosynthetic process"/>
    <property type="evidence" value="ECO:0007669"/>
    <property type="project" value="InterPro"/>
</dbReference>
<dbReference type="Gene3D" id="3.40.190.80">
    <property type="match status" value="1"/>
</dbReference>
<proteinExistence type="inferred from homology"/>
<dbReference type="GO" id="GO:0007165">
    <property type="term" value="P:signal transduction"/>
    <property type="evidence" value="ECO:0007669"/>
    <property type="project" value="TreeGrafter"/>
</dbReference>
<evidence type="ECO:0000313" key="8">
    <source>
        <dbReference type="EMBL" id="EJK53621.1"/>
    </source>
</evidence>
<dbReference type="PANTHER" id="PTHR20854:SF4">
    <property type="entry name" value="INOSITOL-1-MONOPHOSPHATASE-RELATED"/>
    <property type="match status" value="1"/>
</dbReference>
<dbReference type="CDD" id="cd01639">
    <property type="entry name" value="IMPase"/>
    <property type="match status" value="1"/>
</dbReference>
<keyword evidence="4 6" id="KW-0479">Metal-binding</keyword>
<feature type="binding site" evidence="6">
    <location>
        <position position="138"/>
    </location>
    <ligand>
        <name>Mg(2+)</name>
        <dbReference type="ChEBI" id="CHEBI:18420"/>
        <label>1</label>
        <note>catalytic</note>
    </ligand>
</feature>
<dbReference type="SUPFAM" id="SSF56655">
    <property type="entry name" value="Carbohydrate phosphatase"/>
    <property type="match status" value="1"/>
</dbReference>
<dbReference type="eggNOG" id="KOG2951">
    <property type="taxonomic scope" value="Eukaryota"/>
</dbReference>
<dbReference type="OrthoDB" id="10254945at2759"/>
<dbReference type="InterPro" id="IPR020550">
    <property type="entry name" value="Inositol_monophosphatase_CS"/>
</dbReference>
<feature type="binding site" evidence="6">
    <location>
        <position position="98"/>
    </location>
    <ligand>
        <name>Mg(2+)</name>
        <dbReference type="ChEBI" id="CHEBI:18420"/>
        <label>1</label>
        <note>catalytic</note>
    </ligand>
</feature>
<evidence type="ECO:0000313" key="9">
    <source>
        <dbReference type="Proteomes" id="UP000266841"/>
    </source>
</evidence>
<dbReference type="Gene3D" id="3.30.540.10">
    <property type="entry name" value="Fructose-1,6-Bisphosphatase, subunit A, domain 1"/>
    <property type="match status" value="1"/>
</dbReference>
<feature type="binding site" evidence="6">
    <location>
        <position position="278"/>
    </location>
    <ligand>
        <name>Mg(2+)</name>
        <dbReference type="ChEBI" id="CHEBI:18420"/>
        <label>1</label>
        <note>catalytic</note>
    </ligand>
</feature>
<evidence type="ECO:0000256" key="3">
    <source>
        <dbReference type="ARBA" id="ARBA00009759"/>
    </source>
</evidence>
<dbReference type="Pfam" id="PF00459">
    <property type="entry name" value="Inositol_P"/>
    <property type="match status" value="1"/>
</dbReference>
<sequence>MRDLQSDDTFTYTTLDDIDENSQERKPSCRRDLKRVLQTIERAAYGAGEIALSTAGKIAVKSTKANARDLVTESDVECQHLIREIIQKEFPDDVFLGEEGIDLSGDSSAASSDALKDAMGIAGRSDSKDRLLFVVDPIDGTTNFQAGLPIYAMSIGVVSLSGKTPEVVAGVIYNPTLGEMMSAVRGRGCYLNNVRIDPVPRNNDHKEKPRSTMLSQSLVNVGFPVCKESTLLVSSRAVNALATKVRGLRMVACASQAMAWVAQSKFDSYFSWDLNAWDIAAGMVIVEESGGLVSNFDGTKADISSRDMVITCRPESRREEGLLRDELIEVMRDNKCIEYD</sequence>
<evidence type="ECO:0000256" key="5">
    <source>
        <dbReference type="ARBA" id="ARBA00022842"/>
    </source>
</evidence>
<dbReference type="InterPro" id="IPR033942">
    <property type="entry name" value="IMPase"/>
</dbReference>
<evidence type="ECO:0000256" key="7">
    <source>
        <dbReference type="RuleBase" id="RU364068"/>
    </source>
</evidence>
<comment type="cofactor">
    <cofactor evidence="2 6 7">
        <name>Mg(2+)</name>
        <dbReference type="ChEBI" id="CHEBI:18420"/>
    </cofactor>
</comment>
<dbReference type="Proteomes" id="UP000266841">
    <property type="component" value="Unassembled WGS sequence"/>
</dbReference>
<evidence type="ECO:0000256" key="1">
    <source>
        <dbReference type="ARBA" id="ARBA00001033"/>
    </source>
</evidence>
<comment type="caution">
    <text evidence="8">The sequence shown here is derived from an EMBL/GenBank/DDBJ whole genome shotgun (WGS) entry which is preliminary data.</text>
</comment>
<dbReference type="PROSITE" id="PS00630">
    <property type="entry name" value="IMP_2"/>
    <property type="match status" value="1"/>
</dbReference>
<feature type="binding site" evidence="6">
    <location>
        <position position="139"/>
    </location>
    <ligand>
        <name>Mg(2+)</name>
        <dbReference type="ChEBI" id="CHEBI:18420"/>
        <label>1</label>
        <note>catalytic</note>
    </ligand>
</feature>
<keyword evidence="9" id="KW-1185">Reference proteome</keyword>
<evidence type="ECO:0000256" key="4">
    <source>
        <dbReference type="ARBA" id="ARBA00022723"/>
    </source>
</evidence>
<dbReference type="GO" id="GO:0008934">
    <property type="term" value="F:inositol monophosphate 1-phosphatase activity"/>
    <property type="evidence" value="ECO:0007669"/>
    <property type="project" value="InterPro"/>
</dbReference>
<accession>K0RXP4</accession>
<evidence type="ECO:0000256" key="2">
    <source>
        <dbReference type="ARBA" id="ARBA00001946"/>
    </source>
</evidence>
<protein>
    <recommendedName>
        <fullName evidence="7">Inositol-1-monophosphatase</fullName>
        <ecNumber evidence="7">3.1.3.25</ecNumber>
    </recommendedName>
</protein>
<feature type="binding site" evidence="6">
    <location>
        <position position="136"/>
    </location>
    <ligand>
        <name>Mg(2+)</name>
        <dbReference type="ChEBI" id="CHEBI:18420"/>
        <label>1</label>
        <note>catalytic</note>
    </ligand>
</feature>
<reference evidence="8 9" key="1">
    <citation type="journal article" date="2012" name="Genome Biol.">
        <title>Genome and low-iron response of an oceanic diatom adapted to chronic iron limitation.</title>
        <authorList>
            <person name="Lommer M."/>
            <person name="Specht M."/>
            <person name="Roy A.S."/>
            <person name="Kraemer L."/>
            <person name="Andreson R."/>
            <person name="Gutowska M.A."/>
            <person name="Wolf J."/>
            <person name="Bergner S.V."/>
            <person name="Schilhabel M.B."/>
            <person name="Klostermeier U.C."/>
            <person name="Beiko R.G."/>
            <person name="Rosenstiel P."/>
            <person name="Hippler M."/>
            <person name="Laroche J."/>
        </authorList>
    </citation>
    <scope>NUCLEOTIDE SEQUENCE [LARGE SCALE GENOMIC DNA]</scope>
    <source>
        <strain evidence="8 9">CCMP1005</strain>
    </source>
</reference>
<dbReference type="InterPro" id="IPR000760">
    <property type="entry name" value="Inositol_monophosphatase-like"/>
</dbReference>
<dbReference type="EMBL" id="AGNL01037413">
    <property type="protein sequence ID" value="EJK53621.1"/>
    <property type="molecule type" value="Genomic_DNA"/>
</dbReference>
<evidence type="ECO:0000256" key="6">
    <source>
        <dbReference type="PIRSR" id="PIRSR600760-2"/>
    </source>
</evidence>
<comment type="catalytic activity">
    <reaction evidence="1 7">
        <text>a myo-inositol phosphate + H2O = myo-inositol + phosphate</text>
        <dbReference type="Rhea" id="RHEA:24056"/>
        <dbReference type="ChEBI" id="CHEBI:15377"/>
        <dbReference type="ChEBI" id="CHEBI:17268"/>
        <dbReference type="ChEBI" id="CHEBI:43474"/>
        <dbReference type="ChEBI" id="CHEBI:84139"/>
        <dbReference type="EC" id="3.1.3.25"/>
    </reaction>
</comment>
<comment type="similarity">
    <text evidence="3 7">Belongs to the inositol monophosphatase superfamily.</text>
</comment>
<dbReference type="PANTHER" id="PTHR20854">
    <property type="entry name" value="INOSITOL MONOPHOSPHATASE"/>
    <property type="match status" value="1"/>
</dbReference>
<name>K0RXP4_THAOC</name>
<gene>
    <name evidence="8" type="ORF">THAOC_26905</name>
</gene>
<dbReference type="AlphaFoldDB" id="K0RXP4"/>
<dbReference type="UniPathway" id="UPA00823">
    <property type="reaction ID" value="UER00788"/>
</dbReference>
<keyword evidence="5 6" id="KW-0460">Magnesium</keyword>
<dbReference type="GO" id="GO:0006021">
    <property type="term" value="P:inositol biosynthetic process"/>
    <property type="evidence" value="ECO:0007669"/>
    <property type="project" value="UniProtKB-UniPathway"/>
</dbReference>
<keyword evidence="7" id="KW-0378">Hydrolase</keyword>
<dbReference type="EC" id="3.1.3.25" evidence="7"/>